<feature type="domain" description="SnoaL-like" evidence="2">
    <location>
        <begin position="69"/>
        <end position="164"/>
    </location>
</feature>
<dbReference type="InterPro" id="IPR032710">
    <property type="entry name" value="NTF2-like_dom_sf"/>
</dbReference>
<feature type="chain" id="PRO_5020430253" evidence="1">
    <location>
        <begin position="36"/>
        <end position="179"/>
    </location>
</feature>
<name>A0A4R6EEB0_9RHOO</name>
<accession>A0A4R6EEB0</accession>
<keyword evidence="1" id="KW-0732">Signal</keyword>
<dbReference type="OrthoDB" id="9182002at2"/>
<keyword evidence="4" id="KW-1185">Reference proteome</keyword>
<feature type="signal peptide" evidence="1">
    <location>
        <begin position="1"/>
        <end position="35"/>
    </location>
</feature>
<comment type="caution">
    <text evidence="3">The sequence shown here is derived from an EMBL/GenBank/DDBJ whole genome shotgun (WGS) entry which is preliminary data.</text>
</comment>
<dbReference type="InterPro" id="IPR037401">
    <property type="entry name" value="SnoaL-like"/>
</dbReference>
<evidence type="ECO:0000313" key="3">
    <source>
        <dbReference type="EMBL" id="TDN56084.1"/>
    </source>
</evidence>
<evidence type="ECO:0000259" key="2">
    <source>
        <dbReference type="Pfam" id="PF12680"/>
    </source>
</evidence>
<organism evidence="3 4">
    <name type="scientific">Azoarcus indigens</name>
    <dbReference type="NCBI Taxonomy" id="29545"/>
    <lineage>
        <taxon>Bacteria</taxon>
        <taxon>Pseudomonadati</taxon>
        <taxon>Pseudomonadota</taxon>
        <taxon>Betaproteobacteria</taxon>
        <taxon>Rhodocyclales</taxon>
        <taxon>Zoogloeaceae</taxon>
        <taxon>Azoarcus</taxon>
    </lineage>
</organism>
<gene>
    <name evidence="3" type="ORF">C7389_10219</name>
</gene>
<dbReference type="Gene3D" id="3.10.450.50">
    <property type="match status" value="1"/>
</dbReference>
<dbReference type="SUPFAM" id="SSF54427">
    <property type="entry name" value="NTF2-like"/>
    <property type="match status" value="1"/>
</dbReference>
<evidence type="ECO:0000313" key="4">
    <source>
        <dbReference type="Proteomes" id="UP000295129"/>
    </source>
</evidence>
<dbReference type="Pfam" id="PF12680">
    <property type="entry name" value="SnoaL_2"/>
    <property type="match status" value="1"/>
</dbReference>
<dbReference type="Proteomes" id="UP000295129">
    <property type="component" value="Unassembled WGS sequence"/>
</dbReference>
<dbReference type="RefSeq" id="WP_133588246.1">
    <property type="nucleotide sequence ID" value="NZ_SNVV01000002.1"/>
</dbReference>
<evidence type="ECO:0000256" key="1">
    <source>
        <dbReference type="SAM" id="SignalP"/>
    </source>
</evidence>
<sequence>MKHTLSRVFRVFHPPRLVASLLAAGLLATALPAGAASATATAAPAPTASAELKAFKAAIRSLYDLKEKAFASQDADAIVDRFYAPDVVSTGEETPVKVGREQLRPMYRELVKYGDVRIESVYTKVSGNMGWDWANFHVTPRDPAEKPFTFRILFLWEKVNGKWMSAGDMYVHGTMQDRP</sequence>
<dbReference type="AlphaFoldDB" id="A0A4R6EEB0"/>
<reference evidence="3 4" key="1">
    <citation type="submission" date="2019-03" db="EMBL/GenBank/DDBJ databases">
        <title>Genomic Encyclopedia of Type Strains, Phase IV (KMG-IV): sequencing the most valuable type-strain genomes for metagenomic binning, comparative biology and taxonomic classification.</title>
        <authorList>
            <person name="Goeker M."/>
        </authorList>
    </citation>
    <scope>NUCLEOTIDE SEQUENCE [LARGE SCALE GENOMIC DNA]</scope>
    <source>
        <strain evidence="3 4">DSM 12121</strain>
    </source>
</reference>
<dbReference type="EMBL" id="SNVV01000002">
    <property type="protein sequence ID" value="TDN56084.1"/>
    <property type="molecule type" value="Genomic_DNA"/>
</dbReference>
<proteinExistence type="predicted"/>
<protein>
    <submittedName>
        <fullName evidence="3">Uncharacterized protein DUF4440</fullName>
    </submittedName>
</protein>